<name>A0ABQ5XJ18_9GAMM</name>
<accession>A0ABQ5XJ18</accession>
<dbReference type="RefSeq" id="WP_284319391.1">
    <property type="nucleotide sequence ID" value="NZ_BSOB01000005.1"/>
</dbReference>
<sequence length="113" mass="12529">MFQRGSLSSSAWNNKLSNGGVGFDTDTRYQIQPTVTTNFSNGFKYNLNDHMLLIGDVQFVTFRELLVKARQETNFTFGPMYAGQSIALPCKQGRASCVVLYGFVVNEAMTVGL</sequence>
<protein>
    <recommendedName>
        <fullName evidence="3">TonB-dependent receptor</fullName>
    </recommendedName>
</protein>
<evidence type="ECO:0008006" key="3">
    <source>
        <dbReference type="Google" id="ProtNLM"/>
    </source>
</evidence>
<proteinExistence type="predicted"/>
<dbReference type="EMBL" id="BSOB01000005">
    <property type="protein sequence ID" value="GLQ91627.1"/>
    <property type="molecule type" value="Genomic_DNA"/>
</dbReference>
<organism evidence="1 2">
    <name type="scientific">Dyella acidisoli</name>
    <dbReference type="NCBI Taxonomy" id="1867834"/>
    <lineage>
        <taxon>Bacteria</taxon>
        <taxon>Pseudomonadati</taxon>
        <taxon>Pseudomonadota</taxon>
        <taxon>Gammaproteobacteria</taxon>
        <taxon>Lysobacterales</taxon>
        <taxon>Rhodanobacteraceae</taxon>
        <taxon>Dyella</taxon>
    </lineage>
</organism>
<keyword evidence="2" id="KW-1185">Reference proteome</keyword>
<reference evidence="2" key="1">
    <citation type="journal article" date="2019" name="Int. J. Syst. Evol. Microbiol.">
        <title>The Global Catalogue of Microorganisms (GCM) 10K type strain sequencing project: providing services to taxonomists for standard genome sequencing and annotation.</title>
        <authorList>
            <consortium name="The Broad Institute Genomics Platform"/>
            <consortium name="The Broad Institute Genome Sequencing Center for Infectious Disease"/>
            <person name="Wu L."/>
            <person name="Ma J."/>
        </authorList>
    </citation>
    <scope>NUCLEOTIDE SEQUENCE [LARGE SCALE GENOMIC DNA]</scope>
    <source>
        <strain evidence="2">NBRC 111980</strain>
    </source>
</reference>
<evidence type="ECO:0000313" key="2">
    <source>
        <dbReference type="Proteomes" id="UP001156670"/>
    </source>
</evidence>
<gene>
    <name evidence="1" type="ORF">GCM10007901_05770</name>
</gene>
<evidence type="ECO:0000313" key="1">
    <source>
        <dbReference type="EMBL" id="GLQ91627.1"/>
    </source>
</evidence>
<dbReference type="Proteomes" id="UP001156670">
    <property type="component" value="Unassembled WGS sequence"/>
</dbReference>
<comment type="caution">
    <text evidence="1">The sequence shown here is derived from an EMBL/GenBank/DDBJ whole genome shotgun (WGS) entry which is preliminary data.</text>
</comment>